<evidence type="ECO:0000313" key="2">
    <source>
        <dbReference type="Proteomes" id="UP001611263"/>
    </source>
</evidence>
<proteinExistence type="predicted"/>
<gene>
    <name evidence="1" type="ORF">ACH4WX_12490</name>
</gene>
<name>A0ABW7TN10_9NOCA</name>
<dbReference type="Proteomes" id="UP001611263">
    <property type="component" value="Unassembled WGS sequence"/>
</dbReference>
<comment type="caution">
    <text evidence="1">The sequence shown here is derived from an EMBL/GenBank/DDBJ whole genome shotgun (WGS) entry which is preliminary data.</text>
</comment>
<protein>
    <submittedName>
        <fullName evidence="1">Uncharacterized protein</fullName>
    </submittedName>
</protein>
<organism evidence="1 2">
    <name type="scientific">Nocardia carnea</name>
    <dbReference type="NCBI Taxonomy" id="37328"/>
    <lineage>
        <taxon>Bacteria</taxon>
        <taxon>Bacillati</taxon>
        <taxon>Actinomycetota</taxon>
        <taxon>Actinomycetes</taxon>
        <taxon>Mycobacteriales</taxon>
        <taxon>Nocardiaceae</taxon>
        <taxon>Nocardia</taxon>
    </lineage>
</organism>
<reference evidence="1 2" key="1">
    <citation type="submission" date="2024-10" db="EMBL/GenBank/DDBJ databases">
        <title>The Natural Products Discovery Center: Release of the First 8490 Sequenced Strains for Exploring Actinobacteria Biosynthetic Diversity.</title>
        <authorList>
            <person name="Kalkreuter E."/>
            <person name="Kautsar S.A."/>
            <person name="Yang D."/>
            <person name="Bader C.D."/>
            <person name="Teijaro C.N."/>
            <person name="Fluegel L."/>
            <person name="Davis C.M."/>
            <person name="Simpson J.R."/>
            <person name="Lauterbach L."/>
            <person name="Steele A.D."/>
            <person name="Gui C."/>
            <person name="Meng S."/>
            <person name="Li G."/>
            <person name="Viehrig K."/>
            <person name="Ye F."/>
            <person name="Su P."/>
            <person name="Kiefer A.F."/>
            <person name="Nichols A."/>
            <person name="Cepeda A.J."/>
            <person name="Yan W."/>
            <person name="Fan B."/>
            <person name="Jiang Y."/>
            <person name="Adhikari A."/>
            <person name="Zheng C.-J."/>
            <person name="Schuster L."/>
            <person name="Cowan T.M."/>
            <person name="Smanski M.J."/>
            <person name="Chevrette M.G."/>
            <person name="De Carvalho L.P.S."/>
            <person name="Shen B."/>
        </authorList>
    </citation>
    <scope>NUCLEOTIDE SEQUENCE [LARGE SCALE GENOMIC DNA]</scope>
    <source>
        <strain evidence="1 2">NPDC020568</strain>
    </source>
</reference>
<sequence length="70" mass="7730">MTASKFSTPLTEAYSVTETTIAGPPLETSPAVLKTADVYRNTEGKSINRNVIVDERDPSTRFVHLQLFDT</sequence>
<keyword evidence="2" id="KW-1185">Reference proteome</keyword>
<evidence type="ECO:0000313" key="1">
    <source>
        <dbReference type="EMBL" id="MFI1461528.1"/>
    </source>
</evidence>
<dbReference type="EMBL" id="JBIRUQ010000002">
    <property type="protein sequence ID" value="MFI1461528.1"/>
    <property type="molecule type" value="Genomic_DNA"/>
</dbReference>
<dbReference type="RefSeq" id="WP_051157316.1">
    <property type="nucleotide sequence ID" value="NZ_JBIRUQ010000002.1"/>
</dbReference>
<accession>A0ABW7TN10</accession>